<dbReference type="Gene3D" id="3.30.1460.50">
    <property type="match status" value="1"/>
</dbReference>
<evidence type="ECO:0000256" key="3">
    <source>
        <dbReference type="SAM" id="Phobius"/>
    </source>
</evidence>
<organism evidence="4 5">
    <name type="scientific">Stentor coeruleus</name>
    <dbReference type="NCBI Taxonomy" id="5963"/>
    <lineage>
        <taxon>Eukaryota</taxon>
        <taxon>Sar</taxon>
        <taxon>Alveolata</taxon>
        <taxon>Ciliophora</taxon>
        <taxon>Postciliodesmatophora</taxon>
        <taxon>Heterotrichea</taxon>
        <taxon>Heterotrichida</taxon>
        <taxon>Stentoridae</taxon>
        <taxon>Stentor</taxon>
    </lineage>
</organism>
<comment type="caution">
    <text evidence="4">The sequence shown here is derived from an EMBL/GenBank/DDBJ whole genome shotgun (WGS) entry which is preliminary data.</text>
</comment>
<proteinExistence type="predicted"/>
<keyword evidence="3" id="KW-0472">Membrane</keyword>
<protein>
    <submittedName>
        <fullName evidence="4">Uncharacterized protein</fullName>
    </submittedName>
</protein>
<keyword evidence="5" id="KW-1185">Reference proteome</keyword>
<evidence type="ECO:0000256" key="2">
    <source>
        <dbReference type="ARBA" id="ARBA00023006"/>
    </source>
</evidence>
<reference evidence="4 5" key="1">
    <citation type="submission" date="2016-11" db="EMBL/GenBank/DDBJ databases">
        <title>The macronuclear genome of Stentor coeruleus: a giant cell with tiny introns.</title>
        <authorList>
            <person name="Slabodnick M."/>
            <person name="Ruby J.G."/>
            <person name="Reiff S.B."/>
            <person name="Swart E.C."/>
            <person name="Gosai S."/>
            <person name="Prabakaran S."/>
            <person name="Witkowska E."/>
            <person name="Larue G.E."/>
            <person name="Fisher S."/>
            <person name="Freeman R.M."/>
            <person name="Gunawardena J."/>
            <person name="Chu W."/>
            <person name="Stover N.A."/>
            <person name="Gregory B.D."/>
            <person name="Nowacki M."/>
            <person name="Derisi J."/>
            <person name="Roy S.W."/>
            <person name="Marshall W.F."/>
            <person name="Sood P."/>
        </authorList>
    </citation>
    <scope>NUCLEOTIDE SEQUENCE [LARGE SCALE GENOMIC DNA]</scope>
    <source>
        <strain evidence="4">WM001</strain>
    </source>
</reference>
<sequence length="144" mass="16900">MNPDAYQEQVEILLRIFSQFPDISCLYDTRFLKIYFSLENDWEICIVYSHAFRSPVLYFRNRIQGLTLEEVHNHIKAYTEYISPAELPYTGEPYFFLHPCRSQNLLEGFSLATWLSVVLQVLGLSLPLGFYIEFNKFIGVNKSV</sequence>
<keyword evidence="1" id="KW-0833">Ubl conjugation pathway</keyword>
<evidence type="ECO:0000313" key="5">
    <source>
        <dbReference type="Proteomes" id="UP000187209"/>
    </source>
</evidence>
<dbReference type="InterPro" id="IPR007135">
    <property type="entry name" value="Atg3/Atg10"/>
</dbReference>
<evidence type="ECO:0000256" key="1">
    <source>
        <dbReference type="ARBA" id="ARBA00022786"/>
    </source>
</evidence>
<keyword evidence="2" id="KW-0072">Autophagy</keyword>
<evidence type="ECO:0000313" key="4">
    <source>
        <dbReference type="EMBL" id="OMJ83902.1"/>
    </source>
</evidence>
<keyword evidence="3" id="KW-1133">Transmembrane helix</keyword>
<dbReference type="Proteomes" id="UP000187209">
    <property type="component" value="Unassembled WGS sequence"/>
</dbReference>
<name>A0A1R2C4F2_9CILI</name>
<dbReference type="OrthoDB" id="4089664at2759"/>
<keyword evidence="3" id="KW-0812">Transmembrane</keyword>
<dbReference type="AlphaFoldDB" id="A0A1R2C4F2"/>
<dbReference type="Pfam" id="PF03987">
    <property type="entry name" value="Autophagy_act_C"/>
    <property type="match status" value="1"/>
</dbReference>
<feature type="transmembrane region" description="Helical" evidence="3">
    <location>
        <begin position="111"/>
        <end position="132"/>
    </location>
</feature>
<gene>
    <name evidence="4" type="ORF">SteCoe_15057</name>
</gene>
<accession>A0A1R2C4F2</accession>
<dbReference type="GO" id="GO:0006914">
    <property type="term" value="P:autophagy"/>
    <property type="evidence" value="ECO:0007669"/>
    <property type="project" value="UniProtKB-KW"/>
</dbReference>
<dbReference type="GO" id="GO:0019787">
    <property type="term" value="F:ubiquitin-like protein transferase activity"/>
    <property type="evidence" value="ECO:0007669"/>
    <property type="project" value="InterPro"/>
</dbReference>
<dbReference type="EMBL" id="MPUH01000287">
    <property type="protein sequence ID" value="OMJ83902.1"/>
    <property type="molecule type" value="Genomic_DNA"/>
</dbReference>